<dbReference type="EnsemblMetazoa" id="GPPI046763-RA">
    <property type="protein sequence ID" value="GPPI046763-PA"/>
    <property type="gene ID" value="GPPI046763"/>
</dbReference>
<keyword evidence="10" id="KW-0460">Magnesium</keyword>
<evidence type="ECO:0000256" key="15">
    <source>
        <dbReference type="ARBA" id="ARBA00071729"/>
    </source>
</evidence>
<dbReference type="NCBIfam" id="NF003672">
    <property type="entry name" value="PRK05297.1"/>
    <property type="match status" value="1"/>
</dbReference>
<comment type="catalytic activity">
    <reaction evidence="14">
        <text>N(2)-formyl-N(1)-(5-phospho-beta-D-ribosyl)glycinamide + L-glutamine + ATP + H2O = 2-formamido-N(1)-(5-O-phospho-beta-D-ribosyl)acetamidine + L-glutamate + ADP + phosphate + H(+)</text>
        <dbReference type="Rhea" id="RHEA:17129"/>
        <dbReference type="ChEBI" id="CHEBI:15377"/>
        <dbReference type="ChEBI" id="CHEBI:15378"/>
        <dbReference type="ChEBI" id="CHEBI:29985"/>
        <dbReference type="ChEBI" id="CHEBI:30616"/>
        <dbReference type="ChEBI" id="CHEBI:43474"/>
        <dbReference type="ChEBI" id="CHEBI:58359"/>
        <dbReference type="ChEBI" id="CHEBI:147286"/>
        <dbReference type="ChEBI" id="CHEBI:147287"/>
        <dbReference type="ChEBI" id="CHEBI:456216"/>
        <dbReference type="EC" id="6.3.5.3"/>
    </reaction>
</comment>
<keyword evidence="6" id="KW-0479">Metal-binding</keyword>
<evidence type="ECO:0000256" key="5">
    <source>
        <dbReference type="ARBA" id="ARBA00022598"/>
    </source>
</evidence>
<dbReference type="Pfam" id="PF22689">
    <property type="entry name" value="FGAR-AT_PurM_N-like"/>
    <property type="match status" value="1"/>
</dbReference>
<dbReference type="SUPFAM" id="SSF56042">
    <property type="entry name" value="PurM C-terminal domain-like"/>
    <property type="match status" value="2"/>
</dbReference>
<feature type="domain" description="PurM-like C-terminal" evidence="16">
    <location>
        <begin position="194"/>
        <end position="346"/>
    </location>
</feature>
<evidence type="ECO:0000256" key="9">
    <source>
        <dbReference type="ARBA" id="ARBA00022840"/>
    </source>
</evidence>
<evidence type="ECO:0000256" key="14">
    <source>
        <dbReference type="ARBA" id="ARBA00052585"/>
    </source>
</evidence>
<dbReference type="SUPFAM" id="SSF52317">
    <property type="entry name" value="Class I glutamine amidotransferase-like"/>
    <property type="match status" value="1"/>
</dbReference>
<evidence type="ECO:0000259" key="17">
    <source>
        <dbReference type="Pfam" id="PF22689"/>
    </source>
</evidence>
<dbReference type="STRING" id="67801.A0A1B0C1S0"/>
<dbReference type="GO" id="GO:0005737">
    <property type="term" value="C:cytoplasm"/>
    <property type="evidence" value="ECO:0007669"/>
    <property type="project" value="TreeGrafter"/>
</dbReference>
<keyword evidence="8" id="KW-0658">Purine biosynthesis</keyword>
<reference evidence="18" key="2">
    <citation type="submission" date="2020-05" db="UniProtKB">
        <authorList>
            <consortium name="EnsemblMetazoa"/>
        </authorList>
    </citation>
    <scope>IDENTIFICATION</scope>
    <source>
        <strain evidence="18">IAEA</strain>
    </source>
</reference>
<keyword evidence="5" id="KW-0436">Ligase</keyword>
<dbReference type="AlphaFoldDB" id="A0A1B0C1S0"/>
<comment type="pathway">
    <text evidence="1">Purine metabolism; IMP biosynthesis via de novo pathway; 5-amino-1-(5-phospho-D-ribosyl)imidazole from N(2)-formyl-N(1)-(5-phospho-D-ribosyl)glycinamide: step 1/2.</text>
</comment>
<keyword evidence="9" id="KW-0067">ATP-binding</keyword>
<protein>
    <recommendedName>
        <fullName evidence="15">Phosphoribosylformylglycinamidine synthase</fullName>
        <ecNumber evidence="3">6.3.5.3</ecNumber>
    </recommendedName>
    <alternativeName>
        <fullName evidence="13">Formylglycinamide ribonucleotide amidotransferase</fullName>
    </alternativeName>
    <alternativeName>
        <fullName evidence="12">Formylglycinamide ribotide amidotransferase</fullName>
    </alternativeName>
</protein>
<keyword evidence="19" id="KW-1185">Reference proteome</keyword>
<name>A0A1B0C1S0_9MUSC</name>
<dbReference type="Pfam" id="PF02769">
    <property type="entry name" value="AIRS_C"/>
    <property type="match status" value="2"/>
</dbReference>
<proteinExistence type="inferred from homology"/>
<dbReference type="Gene3D" id="3.90.650.10">
    <property type="entry name" value="PurM-like C-terminal domain"/>
    <property type="match status" value="2"/>
</dbReference>
<dbReference type="FunFam" id="3.30.1330.10:FF:000005">
    <property type="entry name" value="Phosphoribosylformylglycinamidine synthase"/>
    <property type="match status" value="1"/>
</dbReference>
<reference evidence="19" key="1">
    <citation type="submission" date="2015-01" db="EMBL/GenBank/DDBJ databases">
        <authorList>
            <person name="Aksoy S."/>
            <person name="Warren W."/>
            <person name="Wilson R.K."/>
        </authorList>
    </citation>
    <scope>NUCLEOTIDE SEQUENCE [LARGE SCALE GENOMIC DNA]</scope>
    <source>
        <strain evidence="19">IAEA</strain>
    </source>
</reference>
<dbReference type="CDD" id="cd01740">
    <property type="entry name" value="GATase1_FGAR_AT"/>
    <property type="match status" value="1"/>
</dbReference>
<dbReference type="SMART" id="SM01211">
    <property type="entry name" value="GATase_5"/>
    <property type="match status" value="1"/>
</dbReference>
<evidence type="ECO:0000256" key="4">
    <source>
        <dbReference type="ARBA" id="ARBA00022490"/>
    </source>
</evidence>
<dbReference type="Gene3D" id="3.30.1330.10">
    <property type="entry name" value="PurM-like, N-terminal domain"/>
    <property type="match status" value="2"/>
</dbReference>
<dbReference type="GO" id="GO:0004642">
    <property type="term" value="F:phosphoribosylformylglycinamidine synthase activity"/>
    <property type="evidence" value="ECO:0007669"/>
    <property type="project" value="UniProtKB-EC"/>
</dbReference>
<evidence type="ECO:0000256" key="7">
    <source>
        <dbReference type="ARBA" id="ARBA00022741"/>
    </source>
</evidence>
<dbReference type="Proteomes" id="UP000092460">
    <property type="component" value="Unassembled WGS sequence"/>
</dbReference>
<feature type="domain" description="FGAR-AT PurM N-terminal-like" evidence="17">
    <location>
        <begin position="407"/>
        <end position="565"/>
    </location>
</feature>
<dbReference type="CDD" id="cd02204">
    <property type="entry name" value="PurL_repeat2"/>
    <property type="match status" value="1"/>
</dbReference>
<dbReference type="EMBL" id="JXJN01024151">
    <property type="status" value="NOT_ANNOTATED_CDS"/>
    <property type="molecule type" value="Genomic_DNA"/>
</dbReference>
<dbReference type="FunFam" id="3.40.50.880:FF:000008">
    <property type="entry name" value="Phosphoribosylformylglycinamidine synthase"/>
    <property type="match status" value="1"/>
</dbReference>
<dbReference type="UniPathway" id="UPA00074">
    <property type="reaction ID" value="UER00128"/>
</dbReference>
<dbReference type="InterPro" id="IPR036921">
    <property type="entry name" value="PurM-like_N_sf"/>
</dbReference>
<evidence type="ECO:0000256" key="1">
    <source>
        <dbReference type="ARBA" id="ARBA00004920"/>
    </source>
</evidence>
<evidence type="ECO:0000256" key="11">
    <source>
        <dbReference type="ARBA" id="ARBA00022962"/>
    </source>
</evidence>
<dbReference type="InterPro" id="IPR010073">
    <property type="entry name" value="PurL_large"/>
</dbReference>
<evidence type="ECO:0000256" key="6">
    <source>
        <dbReference type="ARBA" id="ARBA00022723"/>
    </source>
</evidence>
<dbReference type="InterPro" id="IPR029062">
    <property type="entry name" value="Class_I_gatase-like"/>
</dbReference>
<evidence type="ECO:0000259" key="16">
    <source>
        <dbReference type="Pfam" id="PF02769"/>
    </source>
</evidence>
<comment type="similarity">
    <text evidence="2">In the N-terminal section; belongs to the FGAMS family.</text>
</comment>
<dbReference type="GO" id="GO:0006189">
    <property type="term" value="P:'de novo' IMP biosynthetic process"/>
    <property type="evidence" value="ECO:0007669"/>
    <property type="project" value="UniProtKB-UniPathway"/>
</dbReference>
<dbReference type="PANTHER" id="PTHR10099:SF1">
    <property type="entry name" value="PHOSPHORIBOSYLFORMYLGLYCINAMIDINE SYNTHASE"/>
    <property type="match status" value="1"/>
</dbReference>
<accession>A0A1B0C1S0</accession>
<dbReference type="NCBIfam" id="TIGR01735">
    <property type="entry name" value="FGAM_synt"/>
    <property type="match status" value="1"/>
</dbReference>
<evidence type="ECO:0000256" key="2">
    <source>
        <dbReference type="ARBA" id="ARBA00008608"/>
    </source>
</evidence>
<dbReference type="GO" id="GO:0046872">
    <property type="term" value="F:metal ion binding"/>
    <property type="evidence" value="ECO:0007669"/>
    <property type="project" value="UniProtKB-KW"/>
</dbReference>
<evidence type="ECO:0000256" key="3">
    <source>
        <dbReference type="ARBA" id="ARBA00012747"/>
    </source>
</evidence>
<sequence>MIKNTLIKTPEHVLSAYSDNAAVISGSSTKQFFPHPKTKKYEFHQERMHIVIKAETHNYPTAVSPFSGASTGTGGEIRDSGSTGCGSIPKIGWSGFSVSNLFIPYFQQKWEKFFGYPKNVYSALDIILEAPLGASEFNNEFGRPCLLGYFRTYEQNISNNNNATKLRGYHKPIMLSGGLGLIRETHISKKNITSGNKLVVLGNPGMKVGLGGASVSSLSHYINIQTLIMQRGNPEMERRCQEVINRCCELKENNPILFVHDVGAGGLSTTILEILLQNQCGAIIQLRDIPNIMNMSPLEIWCNESQERYVLVLDKNQLEKFHIICQRENTPYSVIGRITNSLKCVVYDQYFNKEVINLPIKILNKHSKLKKKINTKFYSKKTQIPNYDQINLHDAIYRILHLPSVSDKNFLVTINDRSITGSVTRDQMIGPWQVAVSDCAVTAASFESYYGEAASIGERSPVGILNFPAAARLSIGEAITNIAGVYVKDIKNIKLSANWMIDSSSEKDSYKLYQTVQELGEKFCPKLNLTIVVGKDSMFMKTEWFYKKHKKIVIAPPSVVISACSRVEDVRATITPQLRYDIDNIILLVDLGNKFQALGGTALSQVYQKAWNNTPDVRSTKELKKFFYIMQKLLKNRKLIAYHDRSDGGLFVTLAEMAFAGHCSIDINLHNLGNNIISILFNEELGGLIQIQKKDYEYVLNIFKEKELEHCLYKIGYAYAGDQFTLRNNEKIVYEHSRTIIRTWWSETTWKIQRLRDNPESADQEHQLRQDTFNPGLKMHLTFNPKHDVSAPFNLIRKFPKIAILREQGTNAHIEISAAFYRAGFQPIDIHMNDLRSNSKNILQNYQVLVACGGFTYGDVLRGGLGWAQSILLNNKLRDMFESFFNNPNTLSLGICNGCQMISELKEIIPGAQHWPNFIENKSHRFESRLVLVEVLNSPSIFLKNMEGSCIPVTIAHSTGKVKFRNDEDLKMSENLKLTTLKYIDNYGMTATLYPSNPNGSTNGIAALTNLDGRVNIIMPHPERNFRTINFSWRSHDYLEEDSPWMRFFRNARQQIG</sequence>
<dbReference type="SUPFAM" id="SSF55326">
    <property type="entry name" value="PurM N-terminal domain-like"/>
    <property type="match status" value="2"/>
</dbReference>
<keyword evidence="7" id="KW-0547">Nucleotide-binding</keyword>
<dbReference type="InterPro" id="IPR010918">
    <property type="entry name" value="PurM-like_C_dom"/>
</dbReference>
<dbReference type="InterPro" id="IPR055181">
    <property type="entry name" value="FGAR-AT_PurM_N-like"/>
</dbReference>
<dbReference type="EC" id="6.3.5.3" evidence="3"/>
<keyword evidence="4" id="KW-0963">Cytoplasm</keyword>
<dbReference type="Pfam" id="PF13507">
    <property type="entry name" value="GATase_5"/>
    <property type="match status" value="1"/>
</dbReference>
<evidence type="ECO:0000313" key="18">
    <source>
        <dbReference type="EnsemblMetazoa" id="GPPI046763-PA"/>
    </source>
</evidence>
<keyword evidence="11" id="KW-0315">Glutamine amidotransferase</keyword>
<evidence type="ECO:0000256" key="13">
    <source>
        <dbReference type="ARBA" id="ARBA00032632"/>
    </source>
</evidence>
<evidence type="ECO:0000256" key="12">
    <source>
        <dbReference type="ARBA" id="ARBA00029823"/>
    </source>
</evidence>
<dbReference type="PANTHER" id="PTHR10099">
    <property type="entry name" value="PHOSPHORIBOSYLFORMYLGLYCINAMIDINE SYNTHASE"/>
    <property type="match status" value="1"/>
</dbReference>
<evidence type="ECO:0000256" key="10">
    <source>
        <dbReference type="ARBA" id="ARBA00022842"/>
    </source>
</evidence>
<organism evidence="18 19">
    <name type="scientific">Glossina palpalis gambiensis</name>
    <dbReference type="NCBI Taxonomy" id="67801"/>
    <lineage>
        <taxon>Eukaryota</taxon>
        <taxon>Metazoa</taxon>
        <taxon>Ecdysozoa</taxon>
        <taxon>Arthropoda</taxon>
        <taxon>Hexapoda</taxon>
        <taxon>Insecta</taxon>
        <taxon>Pterygota</taxon>
        <taxon>Neoptera</taxon>
        <taxon>Endopterygota</taxon>
        <taxon>Diptera</taxon>
        <taxon>Brachycera</taxon>
        <taxon>Muscomorpha</taxon>
        <taxon>Hippoboscoidea</taxon>
        <taxon>Glossinidae</taxon>
        <taxon>Glossina</taxon>
    </lineage>
</organism>
<feature type="domain" description="PurM-like C-terminal" evidence="16">
    <location>
        <begin position="591"/>
        <end position="726"/>
    </location>
</feature>
<dbReference type="Gene3D" id="3.40.50.880">
    <property type="match status" value="1"/>
</dbReference>
<dbReference type="GO" id="GO:0005524">
    <property type="term" value="F:ATP binding"/>
    <property type="evidence" value="ECO:0007669"/>
    <property type="project" value="UniProtKB-KW"/>
</dbReference>
<dbReference type="InterPro" id="IPR036676">
    <property type="entry name" value="PurM-like_C_sf"/>
</dbReference>
<dbReference type="VEuPathDB" id="VectorBase:GPPI046763"/>
<evidence type="ECO:0000256" key="8">
    <source>
        <dbReference type="ARBA" id="ARBA00022755"/>
    </source>
</evidence>
<dbReference type="PROSITE" id="PS51273">
    <property type="entry name" value="GATASE_TYPE_1"/>
    <property type="match status" value="1"/>
</dbReference>
<evidence type="ECO:0000313" key="19">
    <source>
        <dbReference type="Proteomes" id="UP000092460"/>
    </source>
</evidence>